<dbReference type="InterPro" id="IPR024524">
    <property type="entry name" value="DUF3800"/>
</dbReference>
<protein>
    <recommendedName>
        <fullName evidence="3">DUF3800 domain-containing protein</fullName>
    </recommendedName>
</protein>
<dbReference type="Pfam" id="PF12686">
    <property type="entry name" value="DUF3800"/>
    <property type="match status" value="1"/>
</dbReference>
<reference evidence="1 2" key="1">
    <citation type="submission" date="2016-02" db="EMBL/GenBank/DDBJ databases">
        <authorList>
            <person name="Wen L."/>
            <person name="He K."/>
            <person name="Yang H."/>
        </authorList>
    </citation>
    <scope>NUCLEOTIDE SEQUENCE [LARGE SCALE GENOMIC DNA]</scope>
    <source>
        <strain evidence="1 2">CD09_2</strain>
    </source>
</reference>
<organism evidence="1 2">
    <name type="scientific">Sphingobium yanoikuyae</name>
    <name type="common">Sphingomonas yanoikuyae</name>
    <dbReference type="NCBI Taxonomy" id="13690"/>
    <lineage>
        <taxon>Bacteria</taxon>
        <taxon>Pseudomonadati</taxon>
        <taxon>Pseudomonadota</taxon>
        <taxon>Alphaproteobacteria</taxon>
        <taxon>Sphingomonadales</taxon>
        <taxon>Sphingomonadaceae</taxon>
        <taxon>Sphingobium</taxon>
    </lineage>
</organism>
<accession>A0A177JLR2</accession>
<dbReference type="AlphaFoldDB" id="A0A177JLR2"/>
<dbReference type="Proteomes" id="UP000077262">
    <property type="component" value="Unassembled WGS sequence"/>
</dbReference>
<proteinExistence type="predicted"/>
<dbReference type="EMBL" id="LSTR01000044">
    <property type="protein sequence ID" value="OAH42133.1"/>
    <property type="molecule type" value="Genomic_DNA"/>
</dbReference>
<name>A0A177JLR2_SPHYA</name>
<sequence length="285" mass="32924">MSWTLFIDESGQDQRHSPYEVLAGIAVEDRRVWPLIRDLSDAQQHIFGMRLFEAYGREAKAQKLLDRKTFKHAAQLDQFEHTQRAQLARELLIDGTSVTRDRLTALGQAKIEYCRFSLDLARRHGAKVFATIVPREAPRPERGDALRKDYAFLFERFYYFLNGLPGDPMGYLVFDELDRSAAHILLGQVSSYFVNTRNGRSRSRLIIPEPFFVHSDLTTLIQTADIVAYVISWGLRLRRMTAPARAELRPLAELVRRLQFKRETEGGDRIYGMKLIDDLRPKPLA</sequence>
<dbReference type="RefSeq" id="WP_063976735.1">
    <property type="nucleotide sequence ID" value="NZ_LSTR01000044.1"/>
</dbReference>
<gene>
    <name evidence="1" type="ORF">AX777_22045</name>
</gene>
<dbReference type="OrthoDB" id="9800818at2"/>
<comment type="caution">
    <text evidence="1">The sequence shown here is derived from an EMBL/GenBank/DDBJ whole genome shotgun (WGS) entry which is preliminary data.</text>
</comment>
<evidence type="ECO:0000313" key="1">
    <source>
        <dbReference type="EMBL" id="OAH42133.1"/>
    </source>
</evidence>
<evidence type="ECO:0000313" key="2">
    <source>
        <dbReference type="Proteomes" id="UP000077262"/>
    </source>
</evidence>
<evidence type="ECO:0008006" key="3">
    <source>
        <dbReference type="Google" id="ProtNLM"/>
    </source>
</evidence>